<protein>
    <recommendedName>
        <fullName evidence="11">Protein artemis</fullName>
    </recommendedName>
    <alternativeName>
        <fullName evidence="12">DNA cross-link repair 1C protein</fullName>
    </alternativeName>
</protein>
<dbReference type="SUPFAM" id="SSF56281">
    <property type="entry name" value="Metallo-hydrolase/oxidoreductase"/>
    <property type="match status" value="1"/>
</dbReference>
<keyword evidence="5" id="KW-0227">DNA damage</keyword>
<dbReference type="GO" id="GO:0004519">
    <property type="term" value="F:endonuclease activity"/>
    <property type="evidence" value="ECO:0007669"/>
    <property type="project" value="UniProtKB-KW"/>
</dbReference>
<keyword evidence="6" id="KW-0378">Hydrolase</keyword>
<proteinExistence type="inferred from homology"/>
<dbReference type="AlphaFoldDB" id="A0A4Z0A008"/>
<keyword evidence="4" id="KW-0255">Endonuclease</keyword>
<keyword evidence="3" id="KW-0540">Nuclease</keyword>
<feature type="domain" description="DNA repair metallo-beta-lactamase" evidence="13">
    <location>
        <begin position="239"/>
        <end position="333"/>
    </location>
</feature>
<organism evidence="14 15">
    <name type="scientific">Hericium alpestre</name>
    <dbReference type="NCBI Taxonomy" id="135208"/>
    <lineage>
        <taxon>Eukaryota</taxon>
        <taxon>Fungi</taxon>
        <taxon>Dikarya</taxon>
        <taxon>Basidiomycota</taxon>
        <taxon>Agaricomycotina</taxon>
        <taxon>Agaricomycetes</taxon>
        <taxon>Russulales</taxon>
        <taxon>Hericiaceae</taxon>
        <taxon>Hericium</taxon>
    </lineage>
</organism>
<keyword evidence="15" id="KW-1185">Reference proteome</keyword>
<keyword evidence="7" id="KW-0269">Exonuclease</keyword>
<evidence type="ECO:0000256" key="11">
    <source>
        <dbReference type="ARBA" id="ARBA00039759"/>
    </source>
</evidence>
<evidence type="ECO:0000313" key="14">
    <source>
        <dbReference type="EMBL" id="TFY79804.1"/>
    </source>
</evidence>
<dbReference type="EMBL" id="SFCI01000439">
    <property type="protein sequence ID" value="TFY79804.1"/>
    <property type="molecule type" value="Genomic_DNA"/>
</dbReference>
<dbReference type="PANTHER" id="PTHR23240">
    <property type="entry name" value="DNA CROSS-LINK REPAIR PROTEIN PSO2/SNM1-RELATED"/>
    <property type="match status" value="1"/>
</dbReference>
<dbReference type="STRING" id="135208.A0A4Z0A008"/>
<dbReference type="PANTHER" id="PTHR23240:SF8">
    <property type="entry name" value="PROTEIN ARTEMIS"/>
    <property type="match status" value="1"/>
</dbReference>
<evidence type="ECO:0000256" key="9">
    <source>
        <dbReference type="ARBA" id="ARBA00023204"/>
    </source>
</evidence>
<keyword evidence="8" id="KW-0233">DNA recombination</keyword>
<evidence type="ECO:0000256" key="2">
    <source>
        <dbReference type="ARBA" id="ARBA00010304"/>
    </source>
</evidence>
<dbReference type="Pfam" id="PF07522">
    <property type="entry name" value="DRMBL"/>
    <property type="match status" value="1"/>
</dbReference>
<evidence type="ECO:0000256" key="5">
    <source>
        <dbReference type="ARBA" id="ARBA00022763"/>
    </source>
</evidence>
<evidence type="ECO:0000256" key="6">
    <source>
        <dbReference type="ARBA" id="ARBA00022801"/>
    </source>
</evidence>
<sequence length="333" mass="37306">MLLRHEVYTERALQEMKLREAKVGRTFGHLKVSPVVIDGKWYYDGSRDLLRALPTNTPTTIELSDSESATITLIDANHCPGAVMFLVESAKGAVLHTGDFRAETRFLEAISQDKALQPYLSYQGPTGDFTPPLKTLDAIYLDTACQFSESPVPSKVSTCYVINPASSHAKASRQKEAVDGFIELMKLVPSMSIFFINAWTWGYEEILKAVGRAFGTKIHADSYKHGIYTHLSDRVMPLILTEDASSTRFHACERFDRCSQAAEPANNDRHVVYVNPVTMSADKWTVYFSETKAALRAGKRLDCLLIPLSRHSPLPELRAFVSMFRPKRIVPNT</sequence>
<dbReference type="GO" id="GO:0005634">
    <property type="term" value="C:nucleus"/>
    <property type="evidence" value="ECO:0007669"/>
    <property type="project" value="UniProtKB-SubCell"/>
</dbReference>
<reference evidence="14 15" key="1">
    <citation type="submission" date="2019-02" db="EMBL/GenBank/DDBJ databases">
        <title>Genome sequencing of the rare red list fungi Hericium alpestre (H. flagellum).</title>
        <authorList>
            <person name="Buettner E."/>
            <person name="Kellner H."/>
        </authorList>
    </citation>
    <scope>NUCLEOTIDE SEQUENCE [LARGE SCALE GENOMIC DNA]</scope>
    <source>
        <strain evidence="14 15">DSM 108284</strain>
    </source>
</reference>
<dbReference type="Gene3D" id="3.40.50.12650">
    <property type="match status" value="1"/>
</dbReference>
<dbReference type="GO" id="GO:0035312">
    <property type="term" value="F:5'-3' DNA exonuclease activity"/>
    <property type="evidence" value="ECO:0007669"/>
    <property type="project" value="TreeGrafter"/>
</dbReference>
<evidence type="ECO:0000313" key="15">
    <source>
        <dbReference type="Proteomes" id="UP000298061"/>
    </source>
</evidence>
<evidence type="ECO:0000256" key="4">
    <source>
        <dbReference type="ARBA" id="ARBA00022759"/>
    </source>
</evidence>
<evidence type="ECO:0000256" key="8">
    <source>
        <dbReference type="ARBA" id="ARBA00023172"/>
    </source>
</evidence>
<keyword evidence="9" id="KW-0234">DNA repair</keyword>
<evidence type="ECO:0000256" key="3">
    <source>
        <dbReference type="ARBA" id="ARBA00022722"/>
    </source>
</evidence>
<dbReference type="OrthoDB" id="5561659at2759"/>
<accession>A0A4Z0A008</accession>
<gene>
    <name evidence="14" type="ORF">EWM64_g4208</name>
</gene>
<comment type="subcellular location">
    <subcellularLocation>
        <location evidence="1">Nucleus</location>
    </subcellularLocation>
</comment>
<evidence type="ECO:0000256" key="7">
    <source>
        <dbReference type="ARBA" id="ARBA00022839"/>
    </source>
</evidence>
<name>A0A4Z0A008_9AGAM</name>
<comment type="caution">
    <text evidence="14">The sequence shown here is derived from an EMBL/GenBank/DDBJ whole genome shotgun (WGS) entry which is preliminary data.</text>
</comment>
<dbReference type="GO" id="GO:0003684">
    <property type="term" value="F:damaged DNA binding"/>
    <property type="evidence" value="ECO:0007669"/>
    <property type="project" value="TreeGrafter"/>
</dbReference>
<dbReference type="InterPro" id="IPR011084">
    <property type="entry name" value="DRMBL"/>
</dbReference>
<dbReference type="GO" id="GO:0036297">
    <property type="term" value="P:interstrand cross-link repair"/>
    <property type="evidence" value="ECO:0007669"/>
    <property type="project" value="TreeGrafter"/>
</dbReference>
<comment type="similarity">
    <text evidence="2">Belongs to the DNA repair metallo-beta-lactamase (DRMBL) family.</text>
</comment>
<dbReference type="GO" id="GO:0006303">
    <property type="term" value="P:double-strand break repair via nonhomologous end joining"/>
    <property type="evidence" value="ECO:0007669"/>
    <property type="project" value="TreeGrafter"/>
</dbReference>
<dbReference type="GO" id="GO:0006310">
    <property type="term" value="P:DNA recombination"/>
    <property type="evidence" value="ECO:0007669"/>
    <property type="project" value="UniProtKB-KW"/>
</dbReference>
<evidence type="ECO:0000259" key="13">
    <source>
        <dbReference type="Pfam" id="PF07522"/>
    </source>
</evidence>
<feature type="non-terminal residue" evidence="14">
    <location>
        <position position="333"/>
    </location>
</feature>
<evidence type="ECO:0000256" key="12">
    <source>
        <dbReference type="ARBA" id="ARBA00042677"/>
    </source>
</evidence>
<evidence type="ECO:0000256" key="10">
    <source>
        <dbReference type="ARBA" id="ARBA00023242"/>
    </source>
</evidence>
<keyword evidence="10" id="KW-0539">Nucleus</keyword>
<dbReference type="GO" id="GO:0000723">
    <property type="term" value="P:telomere maintenance"/>
    <property type="evidence" value="ECO:0007669"/>
    <property type="project" value="TreeGrafter"/>
</dbReference>
<dbReference type="Proteomes" id="UP000298061">
    <property type="component" value="Unassembled WGS sequence"/>
</dbReference>
<dbReference type="Gene3D" id="3.60.15.10">
    <property type="entry name" value="Ribonuclease Z/Hydroxyacylglutathione hydrolase-like"/>
    <property type="match status" value="1"/>
</dbReference>
<dbReference type="InterPro" id="IPR036866">
    <property type="entry name" value="RibonucZ/Hydroxyglut_hydro"/>
</dbReference>
<evidence type="ECO:0000256" key="1">
    <source>
        <dbReference type="ARBA" id="ARBA00004123"/>
    </source>
</evidence>